<protein>
    <submittedName>
        <fullName evidence="1">Uncharacterized protein</fullName>
    </submittedName>
</protein>
<sequence length="116" mass="12989">MIRKDAFPGTSMSFGSVSNYVTFDMTKYEQRTTVALRFRNTPIEVMLLACKSLVIGDIGPNVLSIEKASILIQFSLPIYLPLFHYGCVKYIPFVGRLGACDLHIPTCIQDHVISIM</sequence>
<name>A0A098VX92_9MICR</name>
<dbReference type="Proteomes" id="UP000029725">
    <property type="component" value="Unassembled WGS sequence"/>
</dbReference>
<dbReference type="VEuPathDB" id="MicrosporidiaDB:DI09_184p30"/>
<accession>A0A098VX92</accession>
<evidence type="ECO:0000313" key="2">
    <source>
        <dbReference type="Proteomes" id="UP000029725"/>
    </source>
</evidence>
<gene>
    <name evidence="1" type="ORF">DI09_184p30</name>
</gene>
<organism evidence="1 2">
    <name type="scientific">Mitosporidium daphniae</name>
    <dbReference type="NCBI Taxonomy" id="1485682"/>
    <lineage>
        <taxon>Eukaryota</taxon>
        <taxon>Fungi</taxon>
        <taxon>Fungi incertae sedis</taxon>
        <taxon>Microsporidia</taxon>
        <taxon>Mitosporidium</taxon>
    </lineage>
</organism>
<dbReference type="GeneID" id="25258764"/>
<dbReference type="AlphaFoldDB" id="A0A098VX92"/>
<comment type="caution">
    <text evidence="1">The sequence shown here is derived from an EMBL/GenBank/DDBJ whole genome shotgun (WGS) entry which is preliminary data.</text>
</comment>
<reference evidence="1 2" key="1">
    <citation type="submission" date="2014-04" db="EMBL/GenBank/DDBJ databases">
        <title>A new species of microsporidia sheds light on the evolution of extreme parasitism.</title>
        <authorList>
            <person name="Haag K.L."/>
            <person name="James T.Y."/>
            <person name="Larsson R."/>
            <person name="Schaer T.M."/>
            <person name="Refardt D."/>
            <person name="Pombert J.-F."/>
            <person name="Ebert D."/>
        </authorList>
    </citation>
    <scope>NUCLEOTIDE SEQUENCE [LARGE SCALE GENOMIC DNA]</scope>
    <source>
        <strain evidence="1 2">UGP3</strain>
        <tissue evidence="1">Spores</tissue>
    </source>
</reference>
<keyword evidence="2" id="KW-1185">Reference proteome</keyword>
<proteinExistence type="predicted"/>
<dbReference type="RefSeq" id="XP_013238787.1">
    <property type="nucleotide sequence ID" value="XM_013383333.1"/>
</dbReference>
<dbReference type="HOGENOM" id="CLU_2097420_0_0_1"/>
<dbReference type="EMBL" id="JMKJ01000093">
    <property type="protein sequence ID" value="KGG52351.1"/>
    <property type="molecule type" value="Genomic_DNA"/>
</dbReference>
<evidence type="ECO:0000313" key="1">
    <source>
        <dbReference type="EMBL" id="KGG52351.1"/>
    </source>
</evidence>